<evidence type="ECO:0000313" key="3">
    <source>
        <dbReference type="EMBL" id="KAK3679286.1"/>
    </source>
</evidence>
<dbReference type="AlphaFoldDB" id="A0AAE1C5X7"/>
<dbReference type="PANTHER" id="PTHR11937">
    <property type="entry name" value="ACTIN"/>
    <property type="match status" value="1"/>
</dbReference>
<evidence type="ECO:0000256" key="2">
    <source>
        <dbReference type="SAM" id="MobiDB-lite"/>
    </source>
</evidence>
<dbReference type="Proteomes" id="UP001274830">
    <property type="component" value="Unassembled WGS sequence"/>
</dbReference>
<dbReference type="FunFam" id="3.30.420.40:FF:000232">
    <property type="entry name" value="Actin-related protein 8"/>
    <property type="match status" value="1"/>
</dbReference>
<dbReference type="EMBL" id="JAUTXT010000002">
    <property type="protein sequence ID" value="KAK3679286.1"/>
    <property type="molecule type" value="Genomic_DNA"/>
</dbReference>
<dbReference type="CDD" id="cd10206">
    <property type="entry name" value="ASKHA_NBD_Arp8-like"/>
    <property type="match status" value="1"/>
</dbReference>
<dbReference type="FunFam" id="3.30.420.40:FF:000201">
    <property type="entry name" value="Actin-related protein 8"/>
    <property type="match status" value="1"/>
</dbReference>
<feature type="region of interest" description="Disordered" evidence="2">
    <location>
        <begin position="514"/>
        <end position="557"/>
    </location>
</feature>
<dbReference type="Gene3D" id="3.30.420.40">
    <property type="match status" value="3"/>
</dbReference>
<protein>
    <submittedName>
        <fullName evidence="3">Actin-like protein arp8</fullName>
    </submittedName>
</protein>
<evidence type="ECO:0000256" key="1">
    <source>
        <dbReference type="RuleBase" id="RU000487"/>
    </source>
</evidence>
<dbReference type="SUPFAM" id="SSF53067">
    <property type="entry name" value="Actin-like ATPase domain"/>
    <property type="match status" value="2"/>
</dbReference>
<reference evidence="3" key="1">
    <citation type="submission" date="2023-07" db="EMBL/GenBank/DDBJ databases">
        <title>Black Yeasts Isolated from many extreme environments.</title>
        <authorList>
            <person name="Coleine C."/>
            <person name="Stajich J.E."/>
            <person name="Selbmann L."/>
        </authorList>
    </citation>
    <scope>NUCLEOTIDE SEQUENCE</scope>
    <source>
        <strain evidence="3">CCFEE 5485</strain>
    </source>
</reference>
<dbReference type="Pfam" id="PF00022">
    <property type="entry name" value="Actin"/>
    <property type="match status" value="2"/>
</dbReference>
<dbReference type="InterPro" id="IPR043129">
    <property type="entry name" value="ATPase_NBD"/>
</dbReference>
<comment type="similarity">
    <text evidence="1">Belongs to the actin family.</text>
</comment>
<dbReference type="RefSeq" id="XP_064696679.1">
    <property type="nucleotide sequence ID" value="XM_064835629.1"/>
</dbReference>
<dbReference type="Gene3D" id="3.90.640.10">
    <property type="entry name" value="Actin, Chain A, domain 4"/>
    <property type="match status" value="1"/>
</dbReference>
<sequence>MEFTTWPQVNMINQKNYYTEFLKQDDQALAVRLQQEERLNARKKAAVDIDRARAQAAQDGVPYAERDADLDDDVAMDDADGEDYGSKTIVIHIGSQNMRIGLATDALPKTIPMVIAKRSTRSESEDSEPLPKRVKLDGPSEEWFGEEFAREYNTMAQDFKTMRRHNKRRVLPNSRELVTKWNSATPPEMIPEHSDPMRIDWTELPDNAKAAQDHIVGHAALRIPEKSKPRYRLFWPIQHGWLNEKDYNNRNMLEHDFFLIIEDSIRNELGLNHKREWAQYSCVFIIPDLYEKVMVTRVLDELLRDFSFQRVCFIQESLAATFGAGVGAACMVDMGAQKTSISCVEDGMIIEDSRINLKYGGYDVTEAFVRMMLFDRFHYSDFNLMRRHDYLLAEELKAQFTTMSDEDISVKLFDFHLRAHGQQTRKYNFKIYDESMLAPLGFFRPTIFDQSRKLIGRHTIMPRSVDLYNGRPNDPLSKAQIAVYTFVNQFIPSAVSAPPAQSAQFLSTSTPVRRPLALPSHLNGDTDGTPRSSPAGSPAPEDGSTPHPTGDDANGDDIAEIKDIQPDTDVIDRAVPIMPLEQAILISIQHAAGTGPESERRRRDLLGSIMCIGGASKTPYLGAYLEMRLRAAFPQFPREILVVPPPRELDPAVLVWKGGSVFGKLRMTNDSWIGRLEYDRLGSRILNYKCIWHW</sequence>
<feature type="compositionally biased region" description="Basic and acidic residues" evidence="2">
    <location>
        <begin position="120"/>
        <end position="138"/>
    </location>
</feature>
<dbReference type="GeneID" id="89960162"/>
<evidence type="ECO:0000313" key="4">
    <source>
        <dbReference type="Proteomes" id="UP001274830"/>
    </source>
</evidence>
<comment type="caution">
    <text evidence="3">The sequence shown here is derived from an EMBL/GenBank/DDBJ whole genome shotgun (WGS) entry which is preliminary data.</text>
</comment>
<feature type="region of interest" description="Disordered" evidence="2">
    <location>
        <begin position="118"/>
        <end position="138"/>
    </location>
</feature>
<proteinExistence type="inferred from homology"/>
<dbReference type="SMART" id="SM00268">
    <property type="entry name" value="ACTIN"/>
    <property type="match status" value="1"/>
</dbReference>
<accession>A0AAE1C5X7</accession>
<name>A0AAE1C5X7_9PEZI</name>
<keyword evidence="4" id="KW-1185">Reference proteome</keyword>
<gene>
    <name evidence="3" type="primary">ARP8</name>
    <name evidence="3" type="ORF">LTR78_000847</name>
</gene>
<dbReference type="InterPro" id="IPR004000">
    <property type="entry name" value="Actin"/>
</dbReference>
<organism evidence="3 4">
    <name type="scientific">Recurvomyces mirabilis</name>
    <dbReference type="NCBI Taxonomy" id="574656"/>
    <lineage>
        <taxon>Eukaryota</taxon>
        <taxon>Fungi</taxon>
        <taxon>Dikarya</taxon>
        <taxon>Ascomycota</taxon>
        <taxon>Pezizomycotina</taxon>
        <taxon>Dothideomycetes</taxon>
        <taxon>Dothideomycetidae</taxon>
        <taxon>Mycosphaerellales</taxon>
        <taxon>Teratosphaeriaceae</taxon>
        <taxon>Recurvomyces</taxon>
    </lineage>
</organism>